<feature type="transmembrane region" description="Helical" evidence="5">
    <location>
        <begin position="107"/>
        <end position="126"/>
    </location>
</feature>
<evidence type="ECO:0000256" key="2">
    <source>
        <dbReference type="ARBA" id="ARBA00022777"/>
    </source>
</evidence>
<keyword evidence="5" id="KW-0812">Transmembrane</keyword>
<feature type="compositionally biased region" description="Low complexity" evidence="4">
    <location>
        <begin position="28"/>
        <end position="40"/>
    </location>
</feature>
<keyword evidence="8" id="KW-1185">Reference proteome</keyword>
<evidence type="ECO:0000313" key="7">
    <source>
        <dbReference type="EMBL" id="SCC79495.1"/>
    </source>
</evidence>
<dbReference type="GO" id="GO:0000160">
    <property type="term" value="P:phosphorelay signal transduction system"/>
    <property type="evidence" value="ECO:0007669"/>
    <property type="project" value="UniProtKB-KW"/>
</dbReference>
<dbReference type="EMBL" id="FMBL01000001">
    <property type="protein sequence ID" value="SCC79495.1"/>
    <property type="molecule type" value="Genomic_DNA"/>
</dbReference>
<gene>
    <name evidence="7" type="ORF">GA0061077_0757</name>
</gene>
<dbReference type="Gene3D" id="3.30.565.10">
    <property type="entry name" value="Histidine kinase-like ATPase, C-terminal domain"/>
    <property type="match status" value="1"/>
</dbReference>
<feature type="transmembrane region" description="Helical" evidence="5">
    <location>
        <begin position="221"/>
        <end position="241"/>
    </location>
</feature>
<name>A0A1C4H3Q8_9BIFI</name>
<dbReference type="InterPro" id="IPR007168">
    <property type="entry name" value="Phageshock_PspC_N"/>
</dbReference>
<keyword evidence="2" id="KW-0418">Kinase</keyword>
<protein>
    <submittedName>
        <fullName evidence="7">Phage shock protein C (PspC) family protein</fullName>
    </submittedName>
</protein>
<evidence type="ECO:0000256" key="4">
    <source>
        <dbReference type="SAM" id="MobiDB-lite"/>
    </source>
</evidence>
<feature type="transmembrane region" description="Helical" evidence="5">
    <location>
        <begin position="197"/>
        <end position="215"/>
    </location>
</feature>
<feature type="transmembrane region" description="Helical" evidence="5">
    <location>
        <begin position="279"/>
        <end position="300"/>
    </location>
</feature>
<dbReference type="STRING" id="1505727.GA0061077_0757"/>
<reference evidence="8" key="1">
    <citation type="submission" date="2016-08" db="EMBL/GenBank/DDBJ databases">
        <authorList>
            <person name="Varghese N."/>
            <person name="Submissions Spin"/>
        </authorList>
    </citation>
    <scope>NUCLEOTIDE SEQUENCE [LARGE SCALE GENOMIC DNA]</scope>
    <source>
        <strain evidence="8">R-52791</strain>
    </source>
</reference>
<dbReference type="Proteomes" id="UP000242610">
    <property type="component" value="Unassembled WGS sequence"/>
</dbReference>
<feature type="region of interest" description="Disordered" evidence="4">
    <location>
        <begin position="145"/>
        <end position="176"/>
    </location>
</feature>
<feature type="region of interest" description="Disordered" evidence="4">
    <location>
        <begin position="1"/>
        <end position="46"/>
    </location>
</feature>
<keyword evidence="3" id="KW-0902">Two-component regulatory system</keyword>
<proteinExistence type="predicted"/>
<dbReference type="PANTHER" id="PTHR24421:SF61">
    <property type="entry name" value="OXYGEN SENSOR HISTIDINE KINASE NREB"/>
    <property type="match status" value="1"/>
</dbReference>
<keyword evidence="5" id="KW-1133">Transmembrane helix</keyword>
<evidence type="ECO:0000313" key="8">
    <source>
        <dbReference type="Proteomes" id="UP000242610"/>
    </source>
</evidence>
<organism evidence="7 8">
    <name type="scientific">Bifidobacterium commune</name>
    <dbReference type="NCBI Taxonomy" id="1505727"/>
    <lineage>
        <taxon>Bacteria</taxon>
        <taxon>Bacillati</taxon>
        <taxon>Actinomycetota</taxon>
        <taxon>Actinomycetes</taxon>
        <taxon>Bifidobacteriales</taxon>
        <taxon>Bifidobacteriaceae</taxon>
        <taxon>Bifidobacterium</taxon>
    </lineage>
</organism>
<dbReference type="InterPro" id="IPR050482">
    <property type="entry name" value="Sensor_HK_TwoCompSys"/>
</dbReference>
<dbReference type="GO" id="GO:0016301">
    <property type="term" value="F:kinase activity"/>
    <property type="evidence" value="ECO:0007669"/>
    <property type="project" value="UniProtKB-KW"/>
</dbReference>
<keyword evidence="5" id="KW-0472">Membrane</keyword>
<dbReference type="PANTHER" id="PTHR24421">
    <property type="entry name" value="NITRATE/NITRITE SENSOR PROTEIN NARX-RELATED"/>
    <property type="match status" value="1"/>
</dbReference>
<dbReference type="Pfam" id="PF04024">
    <property type="entry name" value="PspC"/>
    <property type="match status" value="1"/>
</dbReference>
<keyword evidence="1" id="KW-0808">Transferase</keyword>
<dbReference type="InterPro" id="IPR036890">
    <property type="entry name" value="HATPase_C_sf"/>
</dbReference>
<feature type="compositionally biased region" description="Polar residues" evidence="4">
    <location>
        <begin position="499"/>
        <end position="520"/>
    </location>
</feature>
<dbReference type="SUPFAM" id="SSF55874">
    <property type="entry name" value="ATPase domain of HSP90 chaperone/DNA topoisomerase II/histidine kinase"/>
    <property type="match status" value="1"/>
</dbReference>
<evidence type="ECO:0000259" key="6">
    <source>
        <dbReference type="Pfam" id="PF04024"/>
    </source>
</evidence>
<feature type="region of interest" description="Disordered" evidence="4">
    <location>
        <begin position="493"/>
        <end position="520"/>
    </location>
</feature>
<accession>A0A1C4H3Q8</accession>
<evidence type="ECO:0000256" key="3">
    <source>
        <dbReference type="ARBA" id="ARBA00023012"/>
    </source>
</evidence>
<feature type="compositionally biased region" description="Polar residues" evidence="4">
    <location>
        <begin position="1"/>
        <end position="10"/>
    </location>
</feature>
<evidence type="ECO:0000256" key="5">
    <source>
        <dbReference type="SAM" id="Phobius"/>
    </source>
</evidence>
<sequence>MEPLDQSQPYDSEPREFQGAPALPYPNAQQTAGTTTGPADGQEERQTGGNWISVEQGFYMRNDSPTAVKQRLPLLRPKKGRIFCGVCRGLSLHLGVAVSWVRVAFALSAFLSGAGVLAYIFLWVFVPAGDPLTAEQEYHRIRQQNESAPLSRGNVSAVAQPAENSNDGRNRESADNAFGSAPENLAQAFKHASKPSLIALIGIGLIAVAVTLETSPLPSDLTFGSFMMLCGISVAWIRFNAADGQMRYLLFGLALIAGGYAICSNSETFRNHLPTSSAIAGIALLAAATLAIVPLANRFIHELGRERAEKEREEERADMTAHLHDGVLQTLALIQLHSNEPKTVFTLARKQERELRRWLYQERVPSDRSVSSGLKEIAARIEDEFGEPINVVTVGDTQPSAQTDALLNACGQAILNAAQHGAEPISVYCEVSAANAEVFVRDHGNGFNQDEVPPDRLGIRQSIIGRIERRGGNVGIVSRPGWGTEVHMTMPIPKGNGNGHSNVADSGTMASETNTGGEHQ</sequence>
<dbReference type="AlphaFoldDB" id="A0A1C4H3Q8"/>
<feature type="domain" description="Phage shock protein PspC N-terminal" evidence="6">
    <location>
        <begin position="73"/>
        <end position="128"/>
    </location>
</feature>
<evidence type="ECO:0000256" key="1">
    <source>
        <dbReference type="ARBA" id="ARBA00022679"/>
    </source>
</evidence>
<feature type="transmembrane region" description="Helical" evidence="5">
    <location>
        <begin position="248"/>
        <end position="267"/>
    </location>
</feature>